<dbReference type="InterPro" id="IPR038085">
    <property type="entry name" value="Rnp2-like_sf"/>
</dbReference>
<dbReference type="GO" id="GO:0000172">
    <property type="term" value="C:ribonuclease MRP complex"/>
    <property type="evidence" value="ECO:0007669"/>
    <property type="project" value="TreeGrafter"/>
</dbReference>
<dbReference type="AlphaFoldDB" id="A0A177U5F9"/>
<dbReference type="Pfam" id="PF01900">
    <property type="entry name" value="RNase_P_Rpp14"/>
    <property type="match status" value="1"/>
</dbReference>
<dbReference type="Proteomes" id="UP000077671">
    <property type="component" value="Unassembled WGS sequence"/>
</dbReference>
<dbReference type="InterPro" id="IPR002759">
    <property type="entry name" value="Pop5/Rpp14/Rnp2-like"/>
</dbReference>
<comment type="similarity">
    <text evidence="1">Belongs to the eukaryotic/archaeal RNase P protein component 2 family.</text>
</comment>
<organism evidence="4 5">
    <name type="scientific">Tilletia caries</name>
    <name type="common">wheat bunt fungus</name>
    <dbReference type="NCBI Taxonomy" id="13290"/>
    <lineage>
        <taxon>Eukaryota</taxon>
        <taxon>Fungi</taxon>
        <taxon>Dikarya</taxon>
        <taxon>Basidiomycota</taxon>
        <taxon>Ustilaginomycotina</taxon>
        <taxon>Exobasidiomycetes</taxon>
        <taxon>Tilletiales</taxon>
        <taxon>Tilletiaceae</taxon>
        <taxon>Tilletia</taxon>
    </lineage>
</organism>
<dbReference type="PANTHER" id="PTHR15441">
    <property type="entry name" value="RIBONUCLEASE P PROTEIN SUBUNIT P14"/>
    <property type="match status" value="1"/>
</dbReference>
<dbReference type="EMBL" id="CAJHJG010000270">
    <property type="protein sequence ID" value="CAD6900270.1"/>
    <property type="molecule type" value="Genomic_DNA"/>
</dbReference>
<accession>A0A177U5F9</accession>
<dbReference type="GO" id="GO:0033204">
    <property type="term" value="F:ribonuclease P RNA binding"/>
    <property type="evidence" value="ECO:0007669"/>
    <property type="project" value="TreeGrafter"/>
</dbReference>
<dbReference type="PANTHER" id="PTHR15441:SF2">
    <property type="entry name" value="RIBONUCLEASE P_MRP PROTEIN SUBUNIT POP5"/>
    <property type="match status" value="1"/>
</dbReference>
<dbReference type="SUPFAM" id="SSF160350">
    <property type="entry name" value="Rnp2-like"/>
    <property type="match status" value="1"/>
</dbReference>
<dbReference type="GO" id="GO:0005730">
    <property type="term" value="C:nucleolus"/>
    <property type="evidence" value="ECO:0007669"/>
    <property type="project" value="TreeGrafter"/>
</dbReference>
<dbReference type="Gene3D" id="3.30.70.3250">
    <property type="entry name" value="Ribonuclease P, Pop5 subunit"/>
    <property type="match status" value="1"/>
</dbReference>
<gene>
    <name evidence="4" type="ORF">A4X03_0g5271</name>
    <name evidence="3" type="ORF">JKIAZH3_G657</name>
</gene>
<reference evidence="4" key="2">
    <citation type="journal article" date="2019" name="IMA Fungus">
        <title>Genome sequencing and comparison of five Tilletia species to identify candidate genes for the detection of regulated species infecting wheat.</title>
        <authorList>
            <person name="Nguyen H.D.T."/>
            <person name="Sultana T."/>
            <person name="Kesanakurti P."/>
            <person name="Hambleton S."/>
        </authorList>
    </citation>
    <scope>NUCLEOTIDE SEQUENCE</scope>
    <source>
        <strain evidence="4">DAOMC 238032</strain>
    </source>
</reference>
<comment type="caution">
    <text evidence="4">The sequence shown here is derived from an EMBL/GenBank/DDBJ whole genome shotgun (WGS) entry which is preliminary data.</text>
</comment>
<reference evidence="3" key="3">
    <citation type="submission" date="2020-10" db="EMBL/GenBank/DDBJ databases">
        <authorList>
            <person name="Sedaghatjoo S."/>
        </authorList>
    </citation>
    <scope>NUCLEOTIDE SEQUENCE</scope>
    <source>
        <strain evidence="3">AZH3</strain>
    </source>
</reference>
<evidence type="ECO:0000256" key="1">
    <source>
        <dbReference type="ARBA" id="ARBA00010800"/>
    </source>
</evidence>
<dbReference type="Proteomes" id="UP000836402">
    <property type="component" value="Unassembled WGS sequence"/>
</dbReference>
<dbReference type="GO" id="GO:0030681">
    <property type="term" value="C:multimeric ribonuclease P complex"/>
    <property type="evidence" value="ECO:0007669"/>
    <property type="project" value="TreeGrafter"/>
</dbReference>
<dbReference type="EMBL" id="LWDD02000816">
    <property type="protein sequence ID" value="KAE8256573.1"/>
    <property type="molecule type" value="Genomic_DNA"/>
</dbReference>
<evidence type="ECO:0000313" key="6">
    <source>
        <dbReference type="Proteomes" id="UP000836402"/>
    </source>
</evidence>
<evidence type="ECO:0000313" key="3">
    <source>
        <dbReference type="EMBL" id="CAD6900270.1"/>
    </source>
</evidence>
<reference evidence="4" key="1">
    <citation type="submission" date="2016-04" db="EMBL/GenBank/DDBJ databases">
        <authorList>
            <person name="Nguyen H.D."/>
            <person name="Kesanakurti P."/>
            <person name="Cullis J."/>
            <person name="Levesque C.A."/>
            <person name="Hambleton S."/>
        </authorList>
    </citation>
    <scope>NUCLEOTIDE SEQUENCE</scope>
    <source>
        <strain evidence="4">DAOMC 238032</strain>
    </source>
</reference>
<name>A0A177U5F9_9BASI</name>
<evidence type="ECO:0000256" key="2">
    <source>
        <dbReference type="ARBA" id="ARBA00022694"/>
    </source>
</evidence>
<evidence type="ECO:0000313" key="5">
    <source>
        <dbReference type="Proteomes" id="UP000077671"/>
    </source>
</evidence>
<dbReference type="GO" id="GO:0001682">
    <property type="term" value="P:tRNA 5'-leader removal"/>
    <property type="evidence" value="ECO:0007669"/>
    <property type="project" value="InterPro"/>
</dbReference>
<proteinExistence type="inferred from homology"/>
<protein>
    <submittedName>
        <fullName evidence="4">Uncharacterized protein</fullName>
    </submittedName>
</protein>
<keyword evidence="6" id="KW-1185">Reference proteome</keyword>
<keyword evidence="2" id="KW-0819">tRNA processing</keyword>
<evidence type="ECO:0000313" key="4">
    <source>
        <dbReference type="EMBL" id="KAE8256573.1"/>
    </source>
</evidence>
<sequence>MVRFKNRWLLVTFSFDPTPPPSSSSSLPTTPPILTAADITKLLRVSIQSNFGDLGSGAHGGNVQCRYYSPHLHTAIIRSARESLKYVWAAVTLIAESKGRRVRTRVIHVGGTIKKVQLKAMGLDKAAINDLSKLMVDESTSTATASMIPSLPPASEPMSTAALALLADDQGEEDTGEAI</sequence>